<organism evidence="1 2">
    <name type="scientific">Amphibiibacter pelophylacis</name>
    <dbReference type="NCBI Taxonomy" id="1799477"/>
    <lineage>
        <taxon>Bacteria</taxon>
        <taxon>Pseudomonadati</taxon>
        <taxon>Pseudomonadota</taxon>
        <taxon>Betaproteobacteria</taxon>
        <taxon>Burkholderiales</taxon>
        <taxon>Sphaerotilaceae</taxon>
        <taxon>Amphibiibacter</taxon>
    </lineage>
</organism>
<dbReference type="Proteomes" id="UP001364695">
    <property type="component" value="Unassembled WGS sequence"/>
</dbReference>
<comment type="caution">
    <text evidence="1">The sequence shown here is derived from an EMBL/GenBank/DDBJ whole genome shotgun (WGS) entry which is preliminary data.</text>
</comment>
<sequence>MPAKGKILAVDDDRLVLLTVVHGLTQAGFEVLKADNGDEAILLAREHRPDLALLDIRMQGKNGFDVAQYLRDALDIPFVFLSAFADPATLAEVERLGALAYLTKPLDIARITPIVERACLEAQSRPPRALPPLPEADVDTGSVRIAPAPVAPAVAPAEPVADPADDTLPTPVALAAGIVMHRHSLDAAGALAWLRAAAQRQGLSLAQMAQQVIAAVQTLSRPG</sequence>
<evidence type="ECO:0000313" key="1">
    <source>
        <dbReference type="EMBL" id="MEJ7137660.1"/>
    </source>
</evidence>
<proteinExistence type="predicted"/>
<reference evidence="1" key="1">
    <citation type="submission" date="2023-10" db="EMBL/GenBank/DDBJ databases">
        <title>Amphibacter perezi, gen. nov., sp. nov. a novel taxa of the family Comamonadaceae, class Betaproteobacteria isolated from the skin microbiota of Pelophylax perezi from different populations.</title>
        <authorList>
            <person name="Costa S."/>
            <person name="Proenca D.N."/>
            <person name="Lopes I."/>
            <person name="Morais P.V."/>
        </authorList>
    </citation>
    <scope>NUCLEOTIDE SEQUENCE</scope>
    <source>
        <strain evidence="1">SL12-8</strain>
    </source>
</reference>
<evidence type="ECO:0000313" key="2">
    <source>
        <dbReference type="Proteomes" id="UP001364695"/>
    </source>
</evidence>
<accession>A0ACC6P0F0</accession>
<keyword evidence="2" id="KW-1185">Reference proteome</keyword>
<dbReference type="EMBL" id="JAWDIE010000005">
    <property type="protein sequence ID" value="MEJ7137660.1"/>
    <property type="molecule type" value="Genomic_DNA"/>
</dbReference>
<name>A0ACC6P0F0_9BURK</name>
<protein>
    <submittedName>
        <fullName evidence="1">Response regulator</fullName>
    </submittedName>
</protein>
<gene>
    <name evidence="1" type="ORF">RV045_04335</name>
</gene>